<sequence length="70" mass="8504">MEDEFSIRDHAEMMLDDPNEIDIVIWGAMQFSKTNEEVRQQLTEWGKPEYFDKYYEKFRKTYPGEHPLKA</sequence>
<reference evidence="1 2" key="1">
    <citation type="submission" date="2022-03" db="EMBL/GenBank/DDBJ databases">
        <title>Chryseobacterium sp. isolated from particulate matters in swine house.</title>
        <authorList>
            <person name="Won M."/>
            <person name="Kim S.-J."/>
            <person name="Kwon S.-W."/>
        </authorList>
    </citation>
    <scope>NUCLEOTIDE SEQUENCE [LARGE SCALE GENOMIC DNA]</scope>
    <source>
        <strain evidence="1 2">SC2-2</strain>
    </source>
</reference>
<evidence type="ECO:0000313" key="1">
    <source>
        <dbReference type="EMBL" id="UOE40779.1"/>
    </source>
</evidence>
<protein>
    <submittedName>
        <fullName evidence="1">Uncharacterized protein</fullName>
    </submittedName>
</protein>
<organism evidence="1 2">
    <name type="scientific">Chryseobacterium suipulveris</name>
    <dbReference type="NCBI Taxonomy" id="2929800"/>
    <lineage>
        <taxon>Bacteria</taxon>
        <taxon>Pseudomonadati</taxon>
        <taxon>Bacteroidota</taxon>
        <taxon>Flavobacteriia</taxon>
        <taxon>Flavobacteriales</taxon>
        <taxon>Weeksellaceae</taxon>
        <taxon>Chryseobacterium group</taxon>
        <taxon>Chryseobacterium</taxon>
    </lineage>
</organism>
<dbReference type="EMBL" id="CP094532">
    <property type="protein sequence ID" value="UOE40779.1"/>
    <property type="molecule type" value="Genomic_DNA"/>
</dbReference>
<dbReference type="RefSeq" id="WP_243548748.1">
    <property type="nucleotide sequence ID" value="NZ_CP094532.1"/>
</dbReference>
<evidence type="ECO:0000313" key="2">
    <source>
        <dbReference type="Proteomes" id="UP000831460"/>
    </source>
</evidence>
<keyword evidence="2" id="KW-1185">Reference proteome</keyword>
<gene>
    <name evidence="1" type="ORF">MTP09_12850</name>
</gene>
<dbReference type="Proteomes" id="UP000831460">
    <property type="component" value="Chromosome"/>
</dbReference>
<proteinExistence type="predicted"/>
<name>A0ABY4BPI6_9FLAO</name>
<accession>A0ABY4BPI6</accession>